<keyword evidence="3" id="KW-1185">Reference proteome</keyword>
<organism evidence="2 3">
    <name type="scientific">Xylaria flabelliformis</name>
    <dbReference type="NCBI Taxonomy" id="2512241"/>
    <lineage>
        <taxon>Eukaryota</taxon>
        <taxon>Fungi</taxon>
        <taxon>Dikarya</taxon>
        <taxon>Ascomycota</taxon>
        <taxon>Pezizomycotina</taxon>
        <taxon>Sordariomycetes</taxon>
        <taxon>Xylariomycetidae</taxon>
        <taxon>Xylariales</taxon>
        <taxon>Xylariaceae</taxon>
        <taxon>Xylaria</taxon>
    </lineage>
</organism>
<reference evidence="3" key="1">
    <citation type="submission" date="2019-06" db="EMBL/GenBank/DDBJ databases">
        <title>Draft genome sequence of the griseofulvin-producing fungus Xylaria cubensis strain G536.</title>
        <authorList>
            <person name="Mead M.E."/>
            <person name="Raja H.A."/>
            <person name="Steenwyk J.L."/>
            <person name="Knowles S.L."/>
            <person name="Oberlies N.H."/>
            <person name="Rokas A."/>
        </authorList>
    </citation>
    <scope>NUCLEOTIDE SEQUENCE [LARGE SCALE GENOMIC DNA]</scope>
    <source>
        <strain evidence="3">G536</strain>
    </source>
</reference>
<sequence length="234" mass="25591">MGRPILVRFDPGRSCQAQHTRLINHPLTRPLLSLPNLLSTTTTTTTTNTGRRDQPPPGGTEPTATSSSSSSSSSSFFATTTTFTTFTTFTEAEAVASISTSTPSLPIAPKHISLSLYLCLCLSRCSSFDFECTSGTDQHQYLQNPPLPLVSFFSPPSSRSIRQAACDMGSVEARASCVGQKYHRRTQQHQHKHYTSIPAATPIDEHEQHGHDLDDNSNNSSRNNSEELSKYIDT</sequence>
<accession>A0A553ID39</accession>
<protein>
    <submittedName>
        <fullName evidence="2">Uncharacterized protein</fullName>
    </submittedName>
</protein>
<feature type="region of interest" description="Disordered" evidence="1">
    <location>
        <begin position="206"/>
        <end position="234"/>
    </location>
</feature>
<proteinExistence type="predicted"/>
<evidence type="ECO:0000313" key="2">
    <source>
        <dbReference type="EMBL" id="TRX98099.1"/>
    </source>
</evidence>
<comment type="caution">
    <text evidence="2">The sequence shown here is derived from an EMBL/GenBank/DDBJ whole genome shotgun (WGS) entry which is preliminary data.</text>
</comment>
<dbReference type="Proteomes" id="UP000319160">
    <property type="component" value="Unassembled WGS sequence"/>
</dbReference>
<feature type="compositionally biased region" description="Basic and acidic residues" evidence="1">
    <location>
        <begin position="224"/>
        <end position="234"/>
    </location>
</feature>
<evidence type="ECO:0000256" key="1">
    <source>
        <dbReference type="SAM" id="MobiDB-lite"/>
    </source>
</evidence>
<gene>
    <name evidence="2" type="ORF">FHL15_000744</name>
</gene>
<feature type="region of interest" description="Disordered" evidence="1">
    <location>
        <begin position="34"/>
        <end position="76"/>
    </location>
</feature>
<feature type="compositionally biased region" description="Low complexity" evidence="1">
    <location>
        <begin position="63"/>
        <end position="76"/>
    </location>
</feature>
<dbReference type="EMBL" id="VFLP01000003">
    <property type="protein sequence ID" value="TRX98099.1"/>
    <property type="molecule type" value="Genomic_DNA"/>
</dbReference>
<name>A0A553ID39_9PEZI</name>
<evidence type="ECO:0000313" key="3">
    <source>
        <dbReference type="Proteomes" id="UP000319160"/>
    </source>
</evidence>
<dbReference type="OrthoDB" id="10659196at2759"/>
<feature type="compositionally biased region" description="Low complexity" evidence="1">
    <location>
        <begin position="34"/>
        <end position="49"/>
    </location>
</feature>
<dbReference type="AlphaFoldDB" id="A0A553ID39"/>